<evidence type="ECO:0000256" key="1">
    <source>
        <dbReference type="ARBA" id="ARBA00001933"/>
    </source>
</evidence>
<dbReference type="NCBIfam" id="TIGR01141">
    <property type="entry name" value="hisC"/>
    <property type="match status" value="1"/>
</dbReference>
<feature type="domain" description="Aminotransferase class I/classII large" evidence="10">
    <location>
        <begin position="31"/>
        <end position="351"/>
    </location>
</feature>
<reference evidence="11 12" key="2">
    <citation type="journal article" date="2016" name="Genome Announc.">
        <title>Draft Genome Sequence of Oceanobacillus picturae Heshi-B3, Isolated from Fermented Rice Bran in a Traditional Japanese Seafood Dish.</title>
        <authorList>
            <person name="Akuzawa S."/>
            <person name="Nagaoka J."/>
            <person name="Kanekatsu M."/>
            <person name="Kanesaki Y."/>
            <person name="Suzuki T."/>
        </authorList>
    </citation>
    <scope>NUCLEOTIDE SEQUENCE [LARGE SCALE GENOMIC DNA]</scope>
    <source>
        <strain evidence="11 12">Heshi-B3</strain>
    </source>
</reference>
<comment type="similarity">
    <text evidence="9">Belongs to the class-II pyridoxal-phosphate-dependent aminotransferase family. Histidinol-phosphate aminotransferase subfamily.</text>
</comment>
<evidence type="ECO:0000256" key="4">
    <source>
        <dbReference type="ARBA" id="ARBA00022576"/>
    </source>
</evidence>
<dbReference type="Gene3D" id="3.90.1150.10">
    <property type="entry name" value="Aspartate Aminotransferase, domain 1"/>
    <property type="match status" value="1"/>
</dbReference>
<dbReference type="OrthoDB" id="9813612at2"/>
<dbReference type="InterPro" id="IPR015424">
    <property type="entry name" value="PyrdxlP-dep_Trfase"/>
</dbReference>
<dbReference type="GO" id="GO:0030170">
    <property type="term" value="F:pyridoxal phosphate binding"/>
    <property type="evidence" value="ECO:0007669"/>
    <property type="project" value="InterPro"/>
</dbReference>
<dbReference type="PROSITE" id="PS00599">
    <property type="entry name" value="AA_TRANSFER_CLASS_2"/>
    <property type="match status" value="1"/>
</dbReference>
<evidence type="ECO:0000256" key="3">
    <source>
        <dbReference type="ARBA" id="ARBA00011738"/>
    </source>
</evidence>
<dbReference type="EC" id="2.6.1.9" evidence="9"/>
<dbReference type="PANTHER" id="PTHR43643">
    <property type="entry name" value="HISTIDINOL-PHOSPHATE AMINOTRANSFERASE 2"/>
    <property type="match status" value="1"/>
</dbReference>
<dbReference type="PANTHER" id="PTHR43643:SF3">
    <property type="entry name" value="HISTIDINOL-PHOSPHATE AMINOTRANSFERASE"/>
    <property type="match status" value="1"/>
</dbReference>
<comment type="pathway">
    <text evidence="2 9">Amino-acid biosynthesis; L-histidine biosynthesis; L-histidine from 5-phospho-alpha-D-ribose 1-diphosphate: step 7/9.</text>
</comment>
<proteinExistence type="inferred from homology"/>
<comment type="catalytic activity">
    <reaction evidence="8 9">
        <text>L-histidinol phosphate + 2-oxoglutarate = 3-(imidazol-4-yl)-2-oxopropyl phosphate + L-glutamate</text>
        <dbReference type="Rhea" id="RHEA:23744"/>
        <dbReference type="ChEBI" id="CHEBI:16810"/>
        <dbReference type="ChEBI" id="CHEBI:29985"/>
        <dbReference type="ChEBI" id="CHEBI:57766"/>
        <dbReference type="ChEBI" id="CHEBI:57980"/>
        <dbReference type="EC" id="2.6.1.9"/>
    </reaction>
</comment>
<dbReference type="GO" id="GO:0004400">
    <property type="term" value="F:histidinol-phosphate transaminase activity"/>
    <property type="evidence" value="ECO:0007669"/>
    <property type="project" value="UniProtKB-UniRule"/>
</dbReference>
<evidence type="ECO:0000256" key="8">
    <source>
        <dbReference type="ARBA" id="ARBA00047481"/>
    </source>
</evidence>
<dbReference type="InterPro" id="IPR001917">
    <property type="entry name" value="Aminotrans_II_pyridoxalP_BS"/>
</dbReference>
<feature type="modified residue" description="N6-(pyridoxal phosphate)lysine" evidence="9">
    <location>
        <position position="222"/>
    </location>
</feature>
<evidence type="ECO:0000256" key="9">
    <source>
        <dbReference type="HAMAP-Rule" id="MF_01023"/>
    </source>
</evidence>
<dbReference type="InterPro" id="IPR015421">
    <property type="entry name" value="PyrdxlP-dep_Trfase_major"/>
</dbReference>
<keyword evidence="5 9" id="KW-0808">Transferase</keyword>
<comment type="caution">
    <text evidence="11">The sequence shown here is derived from an EMBL/GenBank/DDBJ whole genome shotgun (WGS) entry which is preliminary data.</text>
</comment>
<dbReference type="RefSeq" id="WP_058949810.1">
    <property type="nucleotide sequence ID" value="NZ_BBXV01000014.1"/>
</dbReference>
<accession>A0A0U9HBE4</accession>
<reference evidence="12" key="1">
    <citation type="submission" date="2015-07" db="EMBL/GenBank/DDBJ databases">
        <title>Draft Genome Sequence of Oceanobacillus picturae Heshi-B3 that Was Isolated from Fermented Rice Bran with Aging Salted Mackerel, Which Was Named Heshiko as Traditional Fermented Seafood in Japan.</title>
        <authorList>
            <person name="Akuzawa S."/>
            <person name="Nakagawa J."/>
            <person name="Kanekatsu T."/>
            <person name="Kanesaki Y."/>
            <person name="Suzuki T."/>
        </authorList>
    </citation>
    <scope>NUCLEOTIDE SEQUENCE [LARGE SCALE GENOMIC DNA]</scope>
    <source>
        <strain evidence="12">Heshi-B3</strain>
    </source>
</reference>
<keyword evidence="4 9" id="KW-0032">Aminotransferase</keyword>
<comment type="subunit">
    <text evidence="3 9">Homodimer.</text>
</comment>
<evidence type="ECO:0000256" key="2">
    <source>
        <dbReference type="ARBA" id="ARBA00005011"/>
    </source>
</evidence>
<dbReference type="Pfam" id="PF00155">
    <property type="entry name" value="Aminotran_1_2"/>
    <property type="match status" value="1"/>
</dbReference>
<sequence length="368" mass="41735">MRGKKILDKLTPYQQGKQMKEIKEAYGLERIVKLSSNENPYGYSSTIKAYFKENPIDFNIYPDGYSTELRKAIAEKCEVEEDQIIFGSGSEEIVQMLSRAFLYSGANVIMPTPSFPQYKHNALIEGADIKEVPTVEGHHDLDSMLKAIDDQTNVMWLCSPNNPTGSVIEKELLYDFLDKCPQHVVVALDEAYYEYMEEGEDPQAIKLLSRYPNLIILRTFSKAYGLAGLRIGYGLANPELIRKLDVIRGPFNTTSIAQKAAQIAIEDEIFMEETYSKNLSVRKSFEAFLDDLGWGYIPSQTNFLLVSTPVSGMEVFQHLIESGYIVRPGELLGCPQTIRMTLGTEKDMETLKNVLRNYNEQLKKELSL</sequence>
<dbReference type="GO" id="GO:0000105">
    <property type="term" value="P:L-histidine biosynthetic process"/>
    <property type="evidence" value="ECO:0007669"/>
    <property type="project" value="UniProtKB-UniRule"/>
</dbReference>
<dbReference type="AlphaFoldDB" id="A0A0U9HBE4"/>
<name>A0A0U9HBE4_9BACI</name>
<evidence type="ECO:0000256" key="5">
    <source>
        <dbReference type="ARBA" id="ARBA00022679"/>
    </source>
</evidence>
<keyword evidence="6 9" id="KW-0663">Pyridoxal phosphate</keyword>
<evidence type="ECO:0000259" key="10">
    <source>
        <dbReference type="Pfam" id="PF00155"/>
    </source>
</evidence>
<evidence type="ECO:0000256" key="7">
    <source>
        <dbReference type="ARBA" id="ARBA00023102"/>
    </source>
</evidence>
<dbReference type="UniPathway" id="UPA00031">
    <property type="reaction ID" value="UER00012"/>
</dbReference>
<keyword evidence="9" id="KW-0028">Amino-acid biosynthesis</keyword>
<dbReference type="InterPro" id="IPR015422">
    <property type="entry name" value="PyrdxlP-dep_Trfase_small"/>
</dbReference>
<protein>
    <recommendedName>
        <fullName evidence="9">Histidinol-phosphate aminotransferase</fullName>
        <ecNumber evidence="9">2.6.1.9</ecNumber>
    </recommendedName>
    <alternativeName>
        <fullName evidence="9">Imidazole acetol-phosphate transaminase</fullName>
    </alternativeName>
</protein>
<dbReference type="Proteomes" id="UP000052946">
    <property type="component" value="Unassembled WGS sequence"/>
</dbReference>
<gene>
    <name evidence="9" type="primary">hisC</name>
    <name evidence="11" type="ORF">OPHB3_1369</name>
</gene>
<comment type="cofactor">
    <cofactor evidence="1 9">
        <name>pyridoxal 5'-phosphate</name>
        <dbReference type="ChEBI" id="CHEBI:597326"/>
    </cofactor>
</comment>
<evidence type="ECO:0000313" key="11">
    <source>
        <dbReference type="EMBL" id="GAQ17444.1"/>
    </source>
</evidence>
<dbReference type="InterPro" id="IPR050106">
    <property type="entry name" value="HistidinolP_aminotransfase"/>
</dbReference>
<dbReference type="InterPro" id="IPR005861">
    <property type="entry name" value="HisP_aminotrans"/>
</dbReference>
<dbReference type="InterPro" id="IPR004839">
    <property type="entry name" value="Aminotransferase_I/II_large"/>
</dbReference>
<evidence type="ECO:0000256" key="6">
    <source>
        <dbReference type="ARBA" id="ARBA00022898"/>
    </source>
</evidence>
<dbReference type="HAMAP" id="MF_01023">
    <property type="entry name" value="HisC_aminotrans_2"/>
    <property type="match status" value="1"/>
</dbReference>
<dbReference type="EMBL" id="BBXV01000014">
    <property type="protein sequence ID" value="GAQ17444.1"/>
    <property type="molecule type" value="Genomic_DNA"/>
</dbReference>
<dbReference type="CDD" id="cd00609">
    <property type="entry name" value="AAT_like"/>
    <property type="match status" value="1"/>
</dbReference>
<evidence type="ECO:0000313" key="12">
    <source>
        <dbReference type="Proteomes" id="UP000052946"/>
    </source>
</evidence>
<keyword evidence="7 9" id="KW-0368">Histidine biosynthesis</keyword>
<dbReference type="SUPFAM" id="SSF53383">
    <property type="entry name" value="PLP-dependent transferases"/>
    <property type="match status" value="1"/>
</dbReference>
<dbReference type="Gene3D" id="3.40.640.10">
    <property type="entry name" value="Type I PLP-dependent aspartate aminotransferase-like (Major domain)"/>
    <property type="match status" value="1"/>
</dbReference>
<organism evidence="11 12">
    <name type="scientific">Oceanobacillus picturae</name>
    <dbReference type="NCBI Taxonomy" id="171693"/>
    <lineage>
        <taxon>Bacteria</taxon>
        <taxon>Bacillati</taxon>
        <taxon>Bacillota</taxon>
        <taxon>Bacilli</taxon>
        <taxon>Bacillales</taxon>
        <taxon>Bacillaceae</taxon>
        <taxon>Oceanobacillus</taxon>
    </lineage>
</organism>